<feature type="compositionally biased region" description="Basic and acidic residues" evidence="5">
    <location>
        <begin position="1004"/>
        <end position="1026"/>
    </location>
</feature>
<evidence type="ECO:0000256" key="1">
    <source>
        <dbReference type="ARBA" id="ARBA00006917"/>
    </source>
</evidence>
<dbReference type="Gene3D" id="1.10.287.660">
    <property type="entry name" value="Helix hairpin bin"/>
    <property type="match status" value="1"/>
</dbReference>
<dbReference type="SUPFAM" id="SSF50978">
    <property type="entry name" value="WD40 repeat-like"/>
    <property type="match status" value="1"/>
</dbReference>
<keyword evidence="3" id="KW-0677">Repeat</keyword>
<dbReference type="InterPro" id="IPR036322">
    <property type="entry name" value="WD40_repeat_dom_sf"/>
</dbReference>
<dbReference type="PANTHER" id="PTHR19862">
    <property type="entry name" value="WD REPEAT-CONTAINING PROTEIN 48"/>
    <property type="match status" value="1"/>
</dbReference>
<feature type="compositionally biased region" description="Low complexity" evidence="5">
    <location>
        <begin position="938"/>
        <end position="954"/>
    </location>
</feature>
<dbReference type="Pfam" id="PF00400">
    <property type="entry name" value="WD40"/>
    <property type="match status" value="4"/>
</dbReference>
<evidence type="ECO:0000256" key="2">
    <source>
        <dbReference type="ARBA" id="ARBA00022574"/>
    </source>
</evidence>
<dbReference type="PROSITE" id="PS50082">
    <property type="entry name" value="WD_REPEATS_2"/>
    <property type="match status" value="3"/>
</dbReference>
<dbReference type="InterPro" id="IPR051246">
    <property type="entry name" value="WDR48"/>
</dbReference>
<feature type="region of interest" description="Disordered" evidence="5">
    <location>
        <begin position="217"/>
        <end position="238"/>
    </location>
</feature>
<keyword evidence="7" id="KW-1185">Reference proteome</keyword>
<sequence>MPMRRSDRYRVSYALRENYGSQQLHCAGINSLALDETTPTEPDGQPGGILYTAGRDSVINSWECHMDFARHQSIVEERERDRELGLERDRWDTYPTTPLGFGGSPELSMSSLSRPNAARRTTSNRLSTSNTSLRPPVHELTDENLSRRLSVNDSPSGEARDAPRFGDVKLSSSPPESPHHSQGSLQNGDVHRSDMRHPDALHASYRSASGHFRETLASTGRSLSGPKQLPSGVSFRRSESIMSVDRSSRFNRNSRIRPGPSTLRCSYQHHSDWVNDVVLLNDNQHILSASNDRTICLTRADKCCNPTQIGTHSDYVKCLAYSRHANWVASGGLDHRIFLWDVGQGKGQISAMNSNYRPHDLRDDKLPKASIYSLACNPSGSVLVSGSPDKSVRVWDHRSKTCVMRLQGHGDNIRSLLVSDDGRRVLSASCDSTVKLWSLAKPHRPMHTYSHFEDSVYCLYSTHPDLDTFWTGGRDGWVTKVSMSKTVDTSDDLLEVVAICKEDSPVHKIVAINDMYLWTATANSTVNRWRDIPFQHVDFVEPNRVYDAHDDQSRVLIPRNSMLTIPNVKSLDEASTTQSFRPFSVIDKTYGGHKNKDTSVFGLSGDFLGADADDQPSVEPAWREPDGRIVGVPGITKCVILNNRRHVVTENTAGEVALWDIIRCVKLKSAKGNFSKMVDEHNTMDWIANWCSVDIHKGFLVVHLDESNCYDGEIYPDECGIPDVPYADDTRINLGKWVLTLLFKKYTDALHAPDDSLQRHDQREEADDDDDDDEGEEEEHSHLPLRGAAGLNGRSPNELSSAIASPMIQEAGRVDYFPTQAMTRMAMSNGNVSSAPSEPNVESVGSSNGSQSSAEGGPRETGETPAHESTVSEQGAEETAPPAGDIVFAIPPPPVTTPPPEAFSAASSMSSLYPLRVEAWNETSNEPEGGPLVKYPTEESTSTAETPAESAGAGFDSLSSTPPASRPGSPSLERTSTFMDKLRSQVRRRASSARSDELLGEPSTGRKDRKEKEKDRPRLSRSESKGRILTFLEGNGLLKSSDKEGKREDDAPSLKPLDAPAPASAPAPAPPPAPVTAPSPAPTTAPSPTPIPKPLPATDLMSTPVPSRAADNSNDSHQPKRLGQAVSYEPNNAPPRPSRSERSAAIRRYIDESETPILKVPPTLPVIISKEENQDDAAFLDVYQGITGHMGLPEEVDRLGHHLPAWIVGPIVQRKSVAPRENAKMQFAIDHVSAPPGGNSPTSIRLSTNKNLRLTKLMVYILDKVDPEPIAADKKKAKEKGITKPDDFLEVLCHDKLFQWLGYSALASKAWELCSMVVRKEEVKGLRALQRQVIDCQSELGRTSAQDEFAKWAKMRRRLDKLKAAYEEKGVVKRPNFRVSNLCLTFAKAKAAGSSRTAFEMKISWGLRALLWGAQIVLMAVYRSEPMFYLPRETLGPFSWLFAFPFAPKGSERL</sequence>
<dbReference type="GO" id="GO:0043130">
    <property type="term" value="F:ubiquitin binding"/>
    <property type="evidence" value="ECO:0007669"/>
    <property type="project" value="TreeGrafter"/>
</dbReference>
<feature type="compositionally biased region" description="Polar residues" evidence="5">
    <location>
        <begin position="1100"/>
        <end position="1116"/>
    </location>
</feature>
<feature type="region of interest" description="Disordered" evidence="5">
    <location>
        <begin position="920"/>
        <end position="1142"/>
    </location>
</feature>
<name>A0A507E2T0_9FUNG</name>
<dbReference type="InterPro" id="IPR019775">
    <property type="entry name" value="WD40_repeat_CS"/>
</dbReference>
<comment type="similarity">
    <text evidence="1">Belongs to the WD repeat WDR48 family.</text>
</comment>
<evidence type="ECO:0000256" key="5">
    <source>
        <dbReference type="SAM" id="MobiDB-lite"/>
    </source>
</evidence>
<proteinExistence type="inferred from homology"/>
<feature type="compositionally biased region" description="Basic and acidic residues" evidence="5">
    <location>
        <begin position="754"/>
        <end position="763"/>
    </location>
</feature>
<reference evidence="6 7" key="1">
    <citation type="journal article" date="2019" name="Sci. Rep.">
        <title>Comparative genomics of chytrid fungi reveal insights into the obligate biotrophic and pathogenic lifestyle of Synchytrium endobioticum.</title>
        <authorList>
            <person name="van de Vossenberg B.T.L.H."/>
            <person name="Warris S."/>
            <person name="Nguyen H.D.T."/>
            <person name="van Gent-Pelzer M.P.E."/>
            <person name="Joly D.L."/>
            <person name="van de Geest H.C."/>
            <person name="Bonants P.J.M."/>
            <person name="Smith D.S."/>
            <person name="Levesque C.A."/>
            <person name="van der Lee T.A.J."/>
        </authorList>
    </citation>
    <scope>NUCLEOTIDE SEQUENCE [LARGE SCALE GENOMIC DNA]</scope>
    <source>
        <strain evidence="6 7">CBS 809.83</strain>
    </source>
</reference>
<dbReference type="SMART" id="SM00320">
    <property type="entry name" value="WD40"/>
    <property type="match status" value="7"/>
</dbReference>
<dbReference type="PRINTS" id="PR00320">
    <property type="entry name" value="GPROTEINBRPT"/>
</dbReference>
<gene>
    <name evidence="6" type="ORF">PhCBS80983_g03875</name>
</gene>
<dbReference type="Proteomes" id="UP000318582">
    <property type="component" value="Unassembled WGS sequence"/>
</dbReference>
<dbReference type="GO" id="GO:0071816">
    <property type="term" value="P:tail-anchored membrane protein insertion into ER membrane"/>
    <property type="evidence" value="ECO:0007669"/>
    <property type="project" value="InterPro"/>
</dbReference>
<dbReference type="Pfam" id="PF11816">
    <property type="entry name" value="DUF3337"/>
    <property type="match status" value="1"/>
</dbReference>
<dbReference type="InterPro" id="IPR001680">
    <property type="entry name" value="WD40_rpt"/>
</dbReference>
<feature type="region of interest" description="Disordered" evidence="5">
    <location>
        <begin position="89"/>
        <end position="195"/>
    </location>
</feature>
<comment type="caution">
    <text evidence="6">The sequence shown here is derived from an EMBL/GenBank/DDBJ whole genome shotgun (WGS) entry which is preliminary data.</text>
</comment>
<feature type="compositionally biased region" description="Basic and acidic residues" evidence="5">
    <location>
        <begin position="136"/>
        <end position="146"/>
    </location>
</feature>
<dbReference type="GO" id="GO:0000724">
    <property type="term" value="P:double-strand break repair via homologous recombination"/>
    <property type="evidence" value="ECO:0007669"/>
    <property type="project" value="TreeGrafter"/>
</dbReference>
<dbReference type="InterPro" id="IPR020472">
    <property type="entry name" value="WD40_PAC1"/>
</dbReference>
<dbReference type="PROSITE" id="PS50294">
    <property type="entry name" value="WD_REPEATS_REGION"/>
    <property type="match status" value="3"/>
</dbReference>
<protein>
    <submittedName>
        <fullName evidence="6">Uncharacterized protein</fullName>
    </submittedName>
</protein>
<evidence type="ECO:0000256" key="3">
    <source>
        <dbReference type="ARBA" id="ARBA00022737"/>
    </source>
</evidence>
<evidence type="ECO:0000313" key="6">
    <source>
        <dbReference type="EMBL" id="TPX57410.1"/>
    </source>
</evidence>
<keyword evidence="2 4" id="KW-0853">WD repeat</keyword>
<feature type="compositionally biased region" description="Basic and acidic residues" evidence="5">
    <location>
        <begin position="857"/>
        <end position="866"/>
    </location>
</feature>
<organism evidence="6 7">
    <name type="scientific">Powellomyces hirtus</name>
    <dbReference type="NCBI Taxonomy" id="109895"/>
    <lineage>
        <taxon>Eukaryota</taxon>
        <taxon>Fungi</taxon>
        <taxon>Fungi incertae sedis</taxon>
        <taxon>Chytridiomycota</taxon>
        <taxon>Chytridiomycota incertae sedis</taxon>
        <taxon>Chytridiomycetes</taxon>
        <taxon>Spizellomycetales</taxon>
        <taxon>Powellomycetaceae</taxon>
        <taxon>Powellomyces</taxon>
    </lineage>
</organism>
<feature type="compositionally biased region" description="Pro residues" evidence="5">
    <location>
        <begin position="890"/>
        <end position="901"/>
    </location>
</feature>
<accession>A0A507E2T0</accession>
<dbReference type="PANTHER" id="PTHR19862:SF14">
    <property type="entry name" value="WD REPEAT-CONTAINING PROTEIN 48"/>
    <property type="match status" value="1"/>
</dbReference>
<evidence type="ECO:0000313" key="7">
    <source>
        <dbReference type="Proteomes" id="UP000318582"/>
    </source>
</evidence>
<dbReference type="PROSITE" id="PS00678">
    <property type="entry name" value="WD_REPEATS_1"/>
    <property type="match status" value="1"/>
</dbReference>
<dbReference type="STRING" id="109895.A0A507E2T0"/>
<feature type="compositionally biased region" description="Low complexity" evidence="5">
    <location>
        <begin position="840"/>
        <end position="856"/>
    </location>
</feature>
<feature type="region of interest" description="Disordered" evidence="5">
    <location>
        <begin position="754"/>
        <end position="798"/>
    </location>
</feature>
<feature type="compositionally biased region" description="Acidic residues" evidence="5">
    <location>
        <begin position="764"/>
        <end position="778"/>
    </location>
</feature>
<feature type="repeat" description="WD" evidence="4">
    <location>
        <begin position="406"/>
        <end position="439"/>
    </location>
</feature>
<feature type="repeat" description="WD" evidence="4">
    <location>
        <begin position="309"/>
        <end position="350"/>
    </location>
</feature>
<feature type="compositionally biased region" description="Low complexity" evidence="5">
    <location>
        <begin position="119"/>
        <end position="134"/>
    </location>
</feature>
<dbReference type="Gene3D" id="2.130.10.10">
    <property type="entry name" value="YVTN repeat-like/Quinoprotein amine dehydrogenase"/>
    <property type="match status" value="1"/>
</dbReference>
<feature type="compositionally biased region" description="Basic and acidic residues" evidence="5">
    <location>
        <begin position="158"/>
        <end position="167"/>
    </location>
</feature>
<dbReference type="CDD" id="cd00200">
    <property type="entry name" value="WD40"/>
    <property type="match status" value="1"/>
</dbReference>
<dbReference type="InterPro" id="IPR021772">
    <property type="entry name" value="WDR48/Bun107"/>
</dbReference>
<dbReference type="InterPro" id="IPR028945">
    <property type="entry name" value="Get1"/>
</dbReference>
<dbReference type="InterPro" id="IPR029012">
    <property type="entry name" value="Helix_hairpin_bin_sf"/>
</dbReference>
<feature type="region of interest" description="Disordered" evidence="5">
    <location>
        <begin position="829"/>
        <end position="907"/>
    </location>
</feature>
<feature type="compositionally biased region" description="Basic and acidic residues" evidence="5">
    <location>
        <begin position="1040"/>
        <end position="1052"/>
    </location>
</feature>
<feature type="repeat" description="WD" evidence="4">
    <location>
        <begin position="371"/>
        <end position="405"/>
    </location>
</feature>
<evidence type="ECO:0000256" key="4">
    <source>
        <dbReference type="PROSITE-ProRule" id="PRU00221"/>
    </source>
</evidence>
<feature type="compositionally biased region" description="Pro residues" evidence="5">
    <location>
        <begin position="1063"/>
        <end position="1095"/>
    </location>
</feature>
<feature type="compositionally biased region" description="Low complexity" evidence="5">
    <location>
        <begin position="1053"/>
        <end position="1062"/>
    </location>
</feature>
<dbReference type="EMBL" id="QEAQ01000053">
    <property type="protein sequence ID" value="TPX57410.1"/>
    <property type="molecule type" value="Genomic_DNA"/>
</dbReference>
<dbReference type="InterPro" id="IPR015943">
    <property type="entry name" value="WD40/YVTN_repeat-like_dom_sf"/>
</dbReference>
<dbReference type="Pfam" id="PF04420">
    <property type="entry name" value="CHD5"/>
    <property type="match status" value="1"/>
</dbReference>